<dbReference type="Proteomes" id="UP001178461">
    <property type="component" value="Chromosome 15"/>
</dbReference>
<dbReference type="EMBL" id="OX395141">
    <property type="protein sequence ID" value="CAI5794858.1"/>
    <property type="molecule type" value="Genomic_DNA"/>
</dbReference>
<gene>
    <name evidence="1" type="ORF">PODLI_1B033426</name>
</gene>
<evidence type="ECO:0000313" key="1">
    <source>
        <dbReference type="EMBL" id="CAI5794858.1"/>
    </source>
</evidence>
<evidence type="ECO:0000313" key="2">
    <source>
        <dbReference type="Proteomes" id="UP001178461"/>
    </source>
</evidence>
<proteinExistence type="predicted"/>
<name>A0AA35PR51_9SAUR</name>
<accession>A0AA35PR51</accession>
<reference evidence="1" key="1">
    <citation type="submission" date="2022-12" db="EMBL/GenBank/DDBJ databases">
        <authorList>
            <person name="Alioto T."/>
            <person name="Alioto T."/>
            <person name="Gomez Garrido J."/>
        </authorList>
    </citation>
    <scope>NUCLEOTIDE SEQUENCE</scope>
</reference>
<dbReference type="AlphaFoldDB" id="A0AA35PR51"/>
<sequence length="120" mass="12583">MSIPGFREGSLGGPGMVLEHSHLLPKAGQAFLRLWKGGGRILAPSRALTPPSQKPGKHPSTLWAGAVPGLLHFCVYRWTLGSQSSCKTQVACNATPMLGGDATRRLVDPAVEPSMTLPGG</sequence>
<protein>
    <submittedName>
        <fullName evidence="1">Uncharacterized protein</fullName>
    </submittedName>
</protein>
<keyword evidence="2" id="KW-1185">Reference proteome</keyword>
<organism evidence="1 2">
    <name type="scientific">Podarcis lilfordi</name>
    <name type="common">Lilford's wall lizard</name>
    <dbReference type="NCBI Taxonomy" id="74358"/>
    <lineage>
        <taxon>Eukaryota</taxon>
        <taxon>Metazoa</taxon>
        <taxon>Chordata</taxon>
        <taxon>Craniata</taxon>
        <taxon>Vertebrata</taxon>
        <taxon>Euteleostomi</taxon>
        <taxon>Lepidosauria</taxon>
        <taxon>Squamata</taxon>
        <taxon>Bifurcata</taxon>
        <taxon>Unidentata</taxon>
        <taxon>Episquamata</taxon>
        <taxon>Laterata</taxon>
        <taxon>Lacertibaenia</taxon>
        <taxon>Lacertidae</taxon>
        <taxon>Podarcis</taxon>
    </lineage>
</organism>